<name>A0A9E7KAX4_9LILI</name>
<evidence type="ECO:0000313" key="3">
    <source>
        <dbReference type="Proteomes" id="UP001055439"/>
    </source>
</evidence>
<reference evidence="2" key="1">
    <citation type="submission" date="2022-05" db="EMBL/GenBank/DDBJ databases">
        <title>The Musa troglodytarum L. genome provides insights into the mechanism of non-climacteric behaviour and enrichment of carotenoids.</title>
        <authorList>
            <person name="Wang J."/>
        </authorList>
    </citation>
    <scope>NUCLEOTIDE SEQUENCE</scope>
    <source>
        <tissue evidence="2">Leaf</tissue>
    </source>
</reference>
<dbReference type="Proteomes" id="UP001055439">
    <property type="component" value="Chromosome 6"/>
</dbReference>
<accession>A0A9E7KAX4</accession>
<sequence length="96" mass="10122">MPFLIRAAKSLPLIPSKPSLSLSSSSSSSAPEIGVGDVGGKPGGYTVGEEGEAKILMDSANGVFCNKAQDWCCCLDNMNLVSDVPLYVFQLLMHDN</sequence>
<organism evidence="2 3">
    <name type="scientific">Musa troglodytarum</name>
    <name type="common">fe'i banana</name>
    <dbReference type="NCBI Taxonomy" id="320322"/>
    <lineage>
        <taxon>Eukaryota</taxon>
        <taxon>Viridiplantae</taxon>
        <taxon>Streptophyta</taxon>
        <taxon>Embryophyta</taxon>
        <taxon>Tracheophyta</taxon>
        <taxon>Spermatophyta</taxon>
        <taxon>Magnoliopsida</taxon>
        <taxon>Liliopsida</taxon>
        <taxon>Zingiberales</taxon>
        <taxon>Musaceae</taxon>
        <taxon>Musa</taxon>
    </lineage>
</organism>
<protein>
    <submittedName>
        <fullName evidence="2">Uncharacterized protein</fullName>
    </submittedName>
</protein>
<keyword evidence="3" id="KW-1185">Reference proteome</keyword>
<evidence type="ECO:0000256" key="1">
    <source>
        <dbReference type="SAM" id="MobiDB-lite"/>
    </source>
</evidence>
<dbReference type="AlphaFoldDB" id="A0A9E7KAX4"/>
<dbReference type="EMBL" id="CP097508">
    <property type="protein sequence ID" value="URE10942.1"/>
    <property type="molecule type" value="Genomic_DNA"/>
</dbReference>
<gene>
    <name evidence="2" type="ORF">MUK42_32741</name>
</gene>
<feature type="compositionally biased region" description="Low complexity" evidence="1">
    <location>
        <begin position="17"/>
        <end position="35"/>
    </location>
</feature>
<proteinExistence type="predicted"/>
<feature type="region of interest" description="Disordered" evidence="1">
    <location>
        <begin position="17"/>
        <end position="41"/>
    </location>
</feature>
<evidence type="ECO:0000313" key="2">
    <source>
        <dbReference type="EMBL" id="URE10942.1"/>
    </source>
</evidence>